<proteinExistence type="predicted"/>
<keyword evidence="4" id="KW-1185">Reference proteome</keyword>
<accession>A0A7I8DG45</accession>
<dbReference type="InterPro" id="IPR016024">
    <property type="entry name" value="ARM-type_fold"/>
</dbReference>
<dbReference type="InterPro" id="IPR029063">
    <property type="entry name" value="SAM-dependent_MTases_sf"/>
</dbReference>
<evidence type="ECO:0000313" key="3">
    <source>
        <dbReference type="EMBL" id="BCJ97483.1"/>
    </source>
</evidence>
<organism evidence="3 4">
    <name type="scientific">Anaerocolumna chitinilytica</name>
    <dbReference type="NCBI Taxonomy" id="1727145"/>
    <lineage>
        <taxon>Bacteria</taxon>
        <taxon>Bacillati</taxon>
        <taxon>Bacillota</taxon>
        <taxon>Clostridia</taxon>
        <taxon>Lachnospirales</taxon>
        <taxon>Lachnospiraceae</taxon>
        <taxon>Anaerocolumna</taxon>
    </lineage>
</organism>
<dbReference type="Pfam" id="PF13646">
    <property type="entry name" value="HEAT_2"/>
    <property type="match status" value="1"/>
</dbReference>
<dbReference type="Gene3D" id="3.40.50.150">
    <property type="entry name" value="Vaccinia Virus protein VP39"/>
    <property type="match status" value="1"/>
</dbReference>
<name>A0A7I8DG45_9FIRM</name>
<dbReference type="EMBL" id="AP023368">
    <property type="protein sequence ID" value="BCJ97483.1"/>
    <property type="molecule type" value="Genomic_DNA"/>
</dbReference>
<dbReference type="Pfam" id="PF01170">
    <property type="entry name" value="UPF0020"/>
    <property type="match status" value="1"/>
</dbReference>
<dbReference type="Proteomes" id="UP000515703">
    <property type="component" value="Chromosome"/>
</dbReference>
<feature type="coiled-coil region" evidence="1">
    <location>
        <begin position="106"/>
        <end position="149"/>
    </location>
</feature>
<dbReference type="InterPro" id="IPR011989">
    <property type="entry name" value="ARM-like"/>
</dbReference>
<dbReference type="Gene3D" id="1.25.10.10">
    <property type="entry name" value="Leucine-rich Repeat Variant"/>
    <property type="match status" value="1"/>
</dbReference>
<protein>
    <recommendedName>
        <fullName evidence="2">Ribosomal RNA large subunit methyltransferase K/L-like methyltransferase domain-containing protein</fullName>
    </recommendedName>
</protein>
<feature type="domain" description="Ribosomal RNA large subunit methyltransferase K/L-like methyltransferase" evidence="2">
    <location>
        <begin position="318"/>
        <end position="474"/>
    </location>
</feature>
<dbReference type="SUPFAM" id="SSF48371">
    <property type="entry name" value="ARM repeat"/>
    <property type="match status" value="1"/>
</dbReference>
<gene>
    <name evidence="3" type="ORF">bsdcttw_05240</name>
</gene>
<dbReference type="GO" id="GO:0030488">
    <property type="term" value="P:tRNA methylation"/>
    <property type="evidence" value="ECO:0007669"/>
    <property type="project" value="TreeGrafter"/>
</dbReference>
<keyword evidence="1" id="KW-0175">Coiled coil</keyword>
<reference evidence="3 4" key="1">
    <citation type="submission" date="2020-08" db="EMBL/GenBank/DDBJ databases">
        <title>Draft genome sequencing of an Anaerocolumna strain isolated from anoxic soil subjected to BSD treatment.</title>
        <authorList>
            <person name="Uek A."/>
            <person name="Tonouchi A."/>
        </authorList>
    </citation>
    <scope>NUCLEOTIDE SEQUENCE [LARGE SCALE GENOMIC DNA]</scope>
    <source>
        <strain evidence="3 4">CTTW</strain>
    </source>
</reference>
<dbReference type="InterPro" id="IPR000241">
    <property type="entry name" value="RlmKL-like_Mtase"/>
</dbReference>
<dbReference type="PANTHER" id="PTHR14911:SF13">
    <property type="entry name" value="TRNA (GUANINE(6)-N2)-METHYLTRANSFERASE THUMP3"/>
    <property type="match status" value="1"/>
</dbReference>
<dbReference type="RefSeq" id="WP_185257905.1">
    <property type="nucleotide sequence ID" value="NZ_AP023368.1"/>
</dbReference>
<dbReference type="CDD" id="cd02440">
    <property type="entry name" value="AdoMet_MTases"/>
    <property type="match status" value="1"/>
</dbReference>
<evidence type="ECO:0000313" key="4">
    <source>
        <dbReference type="Proteomes" id="UP000515703"/>
    </source>
</evidence>
<dbReference type="SUPFAM" id="SSF53335">
    <property type="entry name" value="S-adenosyl-L-methionine-dependent methyltransferases"/>
    <property type="match status" value="1"/>
</dbReference>
<sequence length="493" mass="57475">MIRETFDKIKEQENIRENLIQLKAELKEEQGKTALLYYIGTEYNVLLELLKHDDPKVRKNTALILGELGIKETLEWIYKAYEKEEQMFVKSSYLAAIKNFDYTTYLEALEERYHNLNNTAVSEDSRKHIEEEMRLLSQLIRKAKGAEKHIFTGYRVPSSVVLLTNRNYIGVTLEQLKPMKAKEFNAGVMVECNDLNRILPIRTYSELLFMLTDIKSIDKDIALGAKALAKSSLLKFLGERHKGDGPFYFRIELKSKMELDKRSNYTKKFAAELERLTKRQLINSTSDYEWELRLIENKEGRFNVLIKLSALKDERFLYRRNVIAASIHPSMAALVAALAKDYLKEDAQVLDPFCGVGTMLIERNKAVKAGTMYGLDIFGEAIEKAKENTAASGDTIYYINRNFFDFKHEYLFDEIITNMPRALGQREDSEIRRLYREFFLKAGEHMKRDGVIILYSHVKDYVYKFYDRTILKLVDEFEISKKEGAYVIIFKVL</sequence>
<dbReference type="KEGG" id="acht:bsdcttw_05240"/>
<dbReference type="GO" id="GO:0016423">
    <property type="term" value="F:tRNA (guanine) methyltransferase activity"/>
    <property type="evidence" value="ECO:0007669"/>
    <property type="project" value="TreeGrafter"/>
</dbReference>
<reference evidence="3 4" key="2">
    <citation type="submission" date="2020-08" db="EMBL/GenBank/DDBJ databases">
        <authorList>
            <person name="Ueki A."/>
            <person name="Tonouchi A."/>
        </authorList>
    </citation>
    <scope>NUCLEOTIDE SEQUENCE [LARGE SCALE GENOMIC DNA]</scope>
    <source>
        <strain evidence="3 4">CTTW</strain>
    </source>
</reference>
<dbReference type="PANTHER" id="PTHR14911">
    <property type="entry name" value="THUMP DOMAIN-CONTAINING"/>
    <property type="match status" value="1"/>
</dbReference>
<dbReference type="AlphaFoldDB" id="A0A7I8DG45"/>
<evidence type="ECO:0000259" key="2">
    <source>
        <dbReference type="Pfam" id="PF01170"/>
    </source>
</evidence>
<evidence type="ECO:0000256" key="1">
    <source>
        <dbReference type="SAM" id="Coils"/>
    </source>
</evidence>